<dbReference type="Proteomes" id="UP000198432">
    <property type="component" value="Unassembled WGS sequence"/>
</dbReference>
<dbReference type="InterPro" id="IPR011990">
    <property type="entry name" value="TPR-like_helical_dom_sf"/>
</dbReference>
<protein>
    <submittedName>
        <fullName evidence="2">Susd and RagB outer membrane lipoprotein</fullName>
    </submittedName>
</protein>
<evidence type="ECO:0000256" key="1">
    <source>
        <dbReference type="SAM" id="SignalP"/>
    </source>
</evidence>
<dbReference type="AlphaFoldDB" id="A0A239E065"/>
<keyword evidence="2" id="KW-0449">Lipoprotein</keyword>
<dbReference type="Pfam" id="PF12771">
    <property type="entry name" value="SusD-like_2"/>
    <property type="match status" value="1"/>
</dbReference>
<feature type="signal peptide" evidence="1">
    <location>
        <begin position="1"/>
        <end position="20"/>
    </location>
</feature>
<keyword evidence="1" id="KW-0732">Signal</keyword>
<dbReference type="SUPFAM" id="SSF48452">
    <property type="entry name" value="TPR-like"/>
    <property type="match status" value="1"/>
</dbReference>
<sequence length="478" mass="53309">MKMKKIVIIAVALLFGNACTDDFEEINVNPKAATEVPVGTLLSSAQRELTDVLTSANVNVNIFRLLTQQWAQTTYTDESRYDLVTRDIPTNIWTILYRDVLADLREAQRLILAETNAPDAIAQNRLAILEIHEIYAWTVLVNIFGDVPYTEALDPDNVYPAYDDAEFIYNDLLERLDAAIALLNPDAPGFGSADLIYGGVGSVESWLTFANSLKLKLAMTIAEVAPDRAEELVQEALPNVFTSNLDNATFNYLAAPPNTNPIWIDLVQSGRQDFVVANTLVDVMLELDDPRLEQYFSLVNNEIIGGTYGTSNSFASFSKPSARILAPDFEAVLLSYSEVEFYLAEAAVRGFDVPGTAEEHYENAIVANMEYWNVPPEEIAEYLQQPAVTWDPAAANPIQQIALQKWIALYNRGYDAWVEWRRLDYPVLPIPADAYLDAIPVRFPYPTVEQNLNTENYNAAAAAIGGDLPSTRIFWDVD</sequence>
<dbReference type="EMBL" id="FZOQ01000005">
    <property type="protein sequence ID" value="SNS37909.1"/>
    <property type="molecule type" value="Genomic_DNA"/>
</dbReference>
<dbReference type="Gene3D" id="1.25.40.390">
    <property type="match status" value="1"/>
</dbReference>
<organism evidence="2 3">
    <name type="scientific">Pontibacter ummariensis</name>
    <dbReference type="NCBI Taxonomy" id="1610492"/>
    <lineage>
        <taxon>Bacteria</taxon>
        <taxon>Pseudomonadati</taxon>
        <taxon>Bacteroidota</taxon>
        <taxon>Cytophagia</taxon>
        <taxon>Cytophagales</taxon>
        <taxon>Hymenobacteraceae</taxon>
        <taxon>Pontibacter</taxon>
    </lineage>
</organism>
<evidence type="ECO:0000313" key="2">
    <source>
        <dbReference type="EMBL" id="SNS37909.1"/>
    </source>
</evidence>
<accession>A0A239E065</accession>
<feature type="chain" id="PRO_5013258017" evidence="1">
    <location>
        <begin position="21"/>
        <end position="478"/>
    </location>
</feature>
<reference evidence="3" key="1">
    <citation type="submission" date="2017-06" db="EMBL/GenBank/DDBJ databases">
        <authorList>
            <person name="Varghese N."/>
            <person name="Submissions S."/>
        </authorList>
    </citation>
    <scope>NUCLEOTIDE SEQUENCE [LARGE SCALE GENOMIC DNA]</scope>
    <source>
        <strain evidence="3">NKM1</strain>
    </source>
</reference>
<evidence type="ECO:0000313" key="3">
    <source>
        <dbReference type="Proteomes" id="UP000198432"/>
    </source>
</evidence>
<gene>
    <name evidence="2" type="ORF">SAMN06296052_105213</name>
</gene>
<proteinExistence type="predicted"/>
<keyword evidence="3" id="KW-1185">Reference proteome</keyword>
<name>A0A239E065_9BACT</name>
<dbReference type="InterPro" id="IPR041662">
    <property type="entry name" value="SusD-like_2"/>
</dbReference>